<gene>
    <name evidence="1" type="ORF">FHR69_002805</name>
</gene>
<keyword evidence="2" id="KW-1185">Reference proteome</keyword>
<dbReference type="Proteomes" id="UP000589818">
    <property type="component" value="Unassembled WGS sequence"/>
</dbReference>
<dbReference type="EMBL" id="JACHVR010000001">
    <property type="protein sequence ID" value="MBB2886939.1"/>
    <property type="molecule type" value="Genomic_DNA"/>
</dbReference>
<proteinExistence type="predicted"/>
<evidence type="ECO:0000313" key="1">
    <source>
        <dbReference type="EMBL" id="MBB2886939.1"/>
    </source>
</evidence>
<comment type="caution">
    <text evidence="1">The sequence shown here is derived from an EMBL/GenBank/DDBJ whole genome shotgun (WGS) entry which is preliminary data.</text>
</comment>
<accession>A0ACC5ME41</accession>
<sequence>MGRRLTGGAFQQAEAKITVLTVSRGVQGLLLDLDESATVALPQLIYEEDFNQR</sequence>
<organism evidence="1 2">
    <name type="scientific">Pseudomonas umsongensis</name>
    <dbReference type="NCBI Taxonomy" id="198618"/>
    <lineage>
        <taxon>Bacteria</taxon>
        <taxon>Pseudomonadati</taxon>
        <taxon>Pseudomonadota</taxon>
        <taxon>Gammaproteobacteria</taxon>
        <taxon>Pseudomonadales</taxon>
        <taxon>Pseudomonadaceae</taxon>
        <taxon>Pseudomonas</taxon>
    </lineage>
</organism>
<reference evidence="1" key="1">
    <citation type="submission" date="2020-08" db="EMBL/GenBank/DDBJ databases">
        <title>Plant associated metagenomes--Microbial community diversity and host control of community assembly across model and emerging plant ecological genomics systems.</title>
        <authorList>
            <person name="Dangl J."/>
        </authorList>
    </citation>
    <scope>NUCLEOTIDE SEQUENCE</scope>
    <source>
        <strain evidence="1">KD5</strain>
    </source>
</reference>
<protein>
    <submittedName>
        <fullName evidence="1">Uncharacterized protein</fullName>
    </submittedName>
</protein>
<name>A0ACC5ME41_9PSED</name>
<evidence type="ECO:0000313" key="2">
    <source>
        <dbReference type="Proteomes" id="UP000589818"/>
    </source>
</evidence>